<accession>A0ABS2FF53</accession>
<reference evidence="2 3" key="1">
    <citation type="journal article" date="2021" name="Sci. Rep.">
        <title>The distribution of antibiotic resistance genes in chicken gut microbiota commensals.</title>
        <authorList>
            <person name="Juricova H."/>
            <person name="Matiasovicova J."/>
            <person name="Kubasova T."/>
            <person name="Cejkova D."/>
            <person name="Rychlik I."/>
        </authorList>
    </citation>
    <scope>NUCLEOTIDE SEQUENCE [LARGE SCALE GENOMIC DNA]</scope>
    <source>
        <strain evidence="2 3">An435</strain>
    </source>
</reference>
<sequence length="163" mass="18520">MFNIGDKIVYPGQGIGVVNCIEEMEFKGEKQNYYKIDIINSTMKLKLPVSRVEFTNIRLISDSNEIDTDLNNFSDFIVNEEEIKISTAKERMITNSKKIKEGTLNDYLDVICNLTQVMQVGNINANEKQVLNSTKSLVVEEISQSKDLSKEEASELLENAIKF</sequence>
<gene>
    <name evidence="2" type="ORF">H6A19_04295</name>
</gene>
<dbReference type="SMART" id="SM01058">
    <property type="entry name" value="CarD_TRCF"/>
    <property type="match status" value="1"/>
</dbReference>
<dbReference type="Pfam" id="PF21095">
    <property type="entry name" value="CarD_C"/>
    <property type="match status" value="1"/>
</dbReference>
<evidence type="ECO:0000259" key="1">
    <source>
        <dbReference type="SMART" id="SM01058"/>
    </source>
</evidence>
<protein>
    <submittedName>
        <fullName evidence="2">CarD family transcriptional regulator</fullName>
    </submittedName>
</protein>
<evidence type="ECO:0000313" key="3">
    <source>
        <dbReference type="Proteomes" id="UP000767334"/>
    </source>
</evidence>
<dbReference type="InterPro" id="IPR052531">
    <property type="entry name" value="CarD-like_regulator"/>
</dbReference>
<feature type="domain" description="CarD-like/TRCF RNAP-interacting" evidence="1">
    <location>
        <begin position="1"/>
        <end position="115"/>
    </location>
</feature>
<dbReference type="Pfam" id="PF02559">
    <property type="entry name" value="CarD_TRCF_RID"/>
    <property type="match status" value="1"/>
</dbReference>
<keyword evidence="3" id="KW-1185">Reference proteome</keyword>
<dbReference type="Proteomes" id="UP000767334">
    <property type="component" value="Unassembled WGS sequence"/>
</dbReference>
<dbReference type="SUPFAM" id="SSF141259">
    <property type="entry name" value="CarD-like"/>
    <property type="match status" value="1"/>
</dbReference>
<dbReference type="InterPro" id="IPR003711">
    <property type="entry name" value="CarD-like/TRCF_RID"/>
</dbReference>
<name>A0ABS2FF53_9CLOT</name>
<dbReference type="PANTHER" id="PTHR38447:SF1">
    <property type="entry name" value="RNA POLYMERASE-BINDING TRANSCRIPTION FACTOR CARD"/>
    <property type="match status" value="1"/>
</dbReference>
<dbReference type="Gene3D" id="1.20.58.1290">
    <property type="entry name" value="CarD-like, C-terminal domain"/>
    <property type="match status" value="1"/>
</dbReference>
<dbReference type="RefSeq" id="WP_148322489.1">
    <property type="nucleotide sequence ID" value="NZ_JACJLL010000016.1"/>
</dbReference>
<dbReference type="InterPro" id="IPR042215">
    <property type="entry name" value="CarD-like_C"/>
</dbReference>
<dbReference type="InterPro" id="IPR048792">
    <property type="entry name" value="CarD_C"/>
</dbReference>
<dbReference type="Gene3D" id="2.40.10.170">
    <property type="match status" value="1"/>
</dbReference>
<comment type="caution">
    <text evidence="2">The sequence shown here is derived from an EMBL/GenBank/DDBJ whole genome shotgun (WGS) entry which is preliminary data.</text>
</comment>
<dbReference type="EMBL" id="JACJLL010000016">
    <property type="protein sequence ID" value="MBM6818568.1"/>
    <property type="molecule type" value="Genomic_DNA"/>
</dbReference>
<dbReference type="PANTHER" id="PTHR38447">
    <property type="entry name" value="TRANSCRIPTION FACTOR YDEB-RELATED"/>
    <property type="match status" value="1"/>
</dbReference>
<proteinExistence type="predicted"/>
<dbReference type="InterPro" id="IPR036101">
    <property type="entry name" value="CarD-like/TRCF_RID_sf"/>
</dbReference>
<evidence type="ECO:0000313" key="2">
    <source>
        <dbReference type="EMBL" id="MBM6818568.1"/>
    </source>
</evidence>
<organism evidence="2 3">
    <name type="scientific">Clostridium saudiense</name>
    <dbReference type="NCBI Taxonomy" id="1414720"/>
    <lineage>
        <taxon>Bacteria</taxon>
        <taxon>Bacillati</taxon>
        <taxon>Bacillota</taxon>
        <taxon>Clostridia</taxon>
        <taxon>Eubacteriales</taxon>
        <taxon>Clostridiaceae</taxon>
        <taxon>Clostridium</taxon>
    </lineage>
</organism>